<keyword evidence="3" id="KW-1185">Reference proteome</keyword>
<keyword evidence="1" id="KW-0472">Membrane</keyword>
<feature type="transmembrane region" description="Helical" evidence="1">
    <location>
        <begin position="59"/>
        <end position="80"/>
    </location>
</feature>
<gene>
    <name evidence="2" type="ORF">E4Q08_23195</name>
</gene>
<sequence length="174" mass="18896">MYAAFILPGIALALVKREAKVAAILICGILVSGSTYGIVIAGALLLSNMTMSRRKDAGYATFVVVTVLFVAVLMATQYTALFDPAIEKLLSTDVATNVRLANSPAVFYHMSLAEKIFGLNVGVDEFMRRNAFLMPWLYNYMEIQSDGSTYLSGMFGLGVVYGVVPMVLFFFTGS</sequence>
<protein>
    <submittedName>
        <fullName evidence="2">Uncharacterized protein</fullName>
    </submittedName>
</protein>
<reference evidence="2" key="1">
    <citation type="submission" date="2019-03" db="EMBL/GenBank/DDBJ databases">
        <title>Metabolic reconstructions from genomes of highly enriched 'Candidatus Accumulibacter' and 'Candidatus Competibacter' bioreactor populations.</title>
        <authorList>
            <person name="Annavajhala M.K."/>
            <person name="Welles L."/>
            <person name="Abbas B."/>
            <person name="Sorokin D."/>
            <person name="Park H."/>
            <person name="Van Loosdrecht M."/>
            <person name="Chandran K."/>
        </authorList>
    </citation>
    <scope>NUCLEOTIDE SEQUENCE</scope>
    <source>
        <strain evidence="2">SBR_L</strain>
    </source>
</reference>
<keyword evidence="1" id="KW-0812">Transmembrane</keyword>
<evidence type="ECO:0000256" key="1">
    <source>
        <dbReference type="SAM" id="Phobius"/>
    </source>
</evidence>
<comment type="caution">
    <text evidence="2">The sequence shown here is derived from an EMBL/GenBank/DDBJ whole genome shotgun (WGS) entry which is preliminary data.</text>
</comment>
<dbReference type="Proteomes" id="UP000886469">
    <property type="component" value="Unassembled WGS sequence"/>
</dbReference>
<feature type="transmembrane region" description="Helical" evidence="1">
    <location>
        <begin position="29"/>
        <end position="47"/>
    </location>
</feature>
<evidence type="ECO:0000313" key="3">
    <source>
        <dbReference type="Proteomes" id="UP000886469"/>
    </source>
</evidence>
<name>A0ABX1TE03_9PROT</name>
<dbReference type="EMBL" id="SPMX01000107">
    <property type="protein sequence ID" value="NMQ07930.1"/>
    <property type="molecule type" value="Genomic_DNA"/>
</dbReference>
<organism evidence="2 3">
    <name type="scientific">Candidatus Accumulibacter contiguus</name>
    <dbReference type="NCBI Taxonomy" id="2954381"/>
    <lineage>
        <taxon>Bacteria</taxon>
        <taxon>Pseudomonadati</taxon>
        <taxon>Pseudomonadota</taxon>
        <taxon>Betaproteobacteria</taxon>
        <taxon>Candidatus Accumulibacter</taxon>
    </lineage>
</organism>
<keyword evidence="1" id="KW-1133">Transmembrane helix</keyword>
<evidence type="ECO:0000313" key="2">
    <source>
        <dbReference type="EMBL" id="NMQ07930.1"/>
    </source>
</evidence>
<feature type="transmembrane region" description="Helical" evidence="1">
    <location>
        <begin position="150"/>
        <end position="171"/>
    </location>
</feature>
<dbReference type="RefSeq" id="WP_169072160.1">
    <property type="nucleotide sequence ID" value="NZ_SPMX01000107.1"/>
</dbReference>
<proteinExistence type="predicted"/>
<accession>A0ABX1TE03</accession>